<accession>A0A1G9NQU1</accession>
<protein>
    <recommendedName>
        <fullName evidence="3">TfoX N-terminal domain-containing protein</fullName>
    </recommendedName>
</protein>
<evidence type="ECO:0000313" key="1">
    <source>
        <dbReference type="EMBL" id="SDL88958.1"/>
    </source>
</evidence>
<reference evidence="1 2" key="1">
    <citation type="submission" date="2016-10" db="EMBL/GenBank/DDBJ databases">
        <authorList>
            <person name="de Groot N.N."/>
        </authorList>
    </citation>
    <scope>NUCLEOTIDE SEQUENCE [LARGE SCALE GENOMIC DNA]</scope>
    <source>
        <strain evidence="1 2">DSM 1736</strain>
    </source>
</reference>
<dbReference type="Proteomes" id="UP000214880">
    <property type="component" value="Unassembled WGS sequence"/>
</dbReference>
<evidence type="ECO:0000313" key="2">
    <source>
        <dbReference type="Proteomes" id="UP000214880"/>
    </source>
</evidence>
<dbReference type="STRING" id="146817.SAMN04488502_1011101"/>
<dbReference type="RefSeq" id="WP_245698026.1">
    <property type="nucleotide sequence ID" value="NZ_FNHB01000001.1"/>
</dbReference>
<evidence type="ECO:0008006" key="3">
    <source>
        <dbReference type="Google" id="ProtNLM"/>
    </source>
</evidence>
<keyword evidence="2" id="KW-1185">Reference proteome</keyword>
<name>A0A1G9NQU1_9FIRM</name>
<dbReference type="AlphaFoldDB" id="A0A1G9NQU1"/>
<sequence length="76" mass="8542">MIYVNNKPILLVCDNTAFVKMLPCLAEIMREADTGFPYDGAKQHYVLDIDNAKLSKEVIAILEPVTPLPKPKKKVK</sequence>
<gene>
    <name evidence="1" type="ORF">SAMN04488502_1011101</name>
</gene>
<organism evidence="1 2">
    <name type="scientific">Dendrosporobacter quercicolus</name>
    <dbReference type="NCBI Taxonomy" id="146817"/>
    <lineage>
        <taxon>Bacteria</taxon>
        <taxon>Bacillati</taxon>
        <taxon>Bacillota</taxon>
        <taxon>Negativicutes</taxon>
        <taxon>Selenomonadales</taxon>
        <taxon>Sporomusaceae</taxon>
        <taxon>Dendrosporobacter</taxon>
    </lineage>
</organism>
<dbReference type="EMBL" id="FNHB01000001">
    <property type="protein sequence ID" value="SDL88958.1"/>
    <property type="molecule type" value="Genomic_DNA"/>
</dbReference>
<proteinExistence type="predicted"/>